<organism evidence="2 3">
    <name type="scientific">Pseudozobellia thermophila</name>
    <dbReference type="NCBI Taxonomy" id="192903"/>
    <lineage>
        <taxon>Bacteria</taxon>
        <taxon>Pseudomonadati</taxon>
        <taxon>Bacteroidota</taxon>
        <taxon>Flavobacteriia</taxon>
        <taxon>Flavobacteriales</taxon>
        <taxon>Flavobacteriaceae</taxon>
        <taxon>Pseudozobellia</taxon>
    </lineage>
</organism>
<gene>
    <name evidence="2" type="ORF">SAMN04488513_104115</name>
</gene>
<dbReference type="EMBL" id="FQYU01000004">
    <property type="protein sequence ID" value="SHJ37789.1"/>
    <property type="molecule type" value="Genomic_DNA"/>
</dbReference>
<sequence length="84" mass="9496">MKDKIAQFIIEHLANETLATIDGNEDLLGNGIIDSLGMMQLINYIENEAGIQIPPQDMVLENFMTIENMMAYITSSKEHKTRPQ</sequence>
<dbReference type="Proteomes" id="UP000184543">
    <property type="component" value="Unassembled WGS sequence"/>
</dbReference>
<evidence type="ECO:0000259" key="1">
    <source>
        <dbReference type="PROSITE" id="PS50075"/>
    </source>
</evidence>
<dbReference type="RefSeq" id="WP_072994153.1">
    <property type="nucleotide sequence ID" value="NZ_FQYU01000004.1"/>
</dbReference>
<keyword evidence="3" id="KW-1185">Reference proteome</keyword>
<name>A0A1M6ITV6_9FLAO</name>
<proteinExistence type="predicted"/>
<dbReference type="Gene3D" id="1.10.1200.10">
    <property type="entry name" value="ACP-like"/>
    <property type="match status" value="1"/>
</dbReference>
<accession>A0A1M6ITV6</accession>
<dbReference type="InterPro" id="IPR036736">
    <property type="entry name" value="ACP-like_sf"/>
</dbReference>
<dbReference type="SUPFAM" id="SSF47336">
    <property type="entry name" value="ACP-like"/>
    <property type="match status" value="1"/>
</dbReference>
<feature type="domain" description="Carrier" evidence="1">
    <location>
        <begin position="1"/>
        <end position="77"/>
    </location>
</feature>
<evidence type="ECO:0000313" key="2">
    <source>
        <dbReference type="EMBL" id="SHJ37789.1"/>
    </source>
</evidence>
<dbReference type="Pfam" id="PF00550">
    <property type="entry name" value="PP-binding"/>
    <property type="match status" value="1"/>
</dbReference>
<protein>
    <submittedName>
        <fullName evidence="2">Acyl carrier protein</fullName>
    </submittedName>
</protein>
<evidence type="ECO:0000313" key="3">
    <source>
        <dbReference type="Proteomes" id="UP000184543"/>
    </source>
</evidence>
<dbReference type="PROSITE" id="PS50075">
    <property type="entry name" value="CARRIER"/>
    <property type="match status" value="1"/>
</dbReference>
<dbReference type="STRING" id="192903.SAMN04488513_104115"/>
<reference evidence="3" key="1">
    <citation type="submission" date="2016-11" db="EMBL/GenBank/DDBJ databases">
        <authorList>
            <person name="Varghese N."/>
            <person name="Submissions S."/>
        </authorList>
    </citation>
    <scope>NUCLEOTIDE SEQUENCE [LARGE SCALE GENOMIC DNA]</scope>
    <source>
        <strain evidence="3">DSM 19858</strain>
    </source>
</reference>
<dbReference type="AlphaFoldDB" id="A0A1M6ITV6"/>
<dbReference type="InterPro" id="IPR009081">
    <property type="entry name" value="PP-bd_ACP"/>
</dbReference>
<dbReference type="OrthoDB" id="7875289at2"/>